<sequence length="200" mass="23144">QGLRGIAIISVLLFHLLPDLFINGYLGVDVFFVLSGYLISSILSKHEKLSIDHFLDFYKRRFERIIPLYATLLLMCLISSLFLFSSFDVENTRISFVWSLILARNLQQIHDSRDYWKQSSNSKPLLLHLWSLGVEMQYYLIAPFLSFALIFVKSRTHRVLALIVLISISFISYFSSDSTTQFNSPQCRAWQFLLGSMVAE</sequence>
<feature type="transmembrane region" description="Helical" evidence="1">
    <location>
        <begin position="65"/>
        <end position="87"/>
    </location>
</feature>
<dbReference type="InterPro" id="IPR002656">
    <property type="entry name" value="Acyl_transf_3_dom"/>
</dbReference>
<gene>
    <name evidence="3" type="ORF">PFISCL1PPCAC_2218</name>
</gene>
<keyword evidence="1" id="KW-1133">Transmembrane helix</keyword>
<evidence type="ECO:0000313" key="3">
    <source>
        <dbReference type="EMBL" id="GMT10920.1"/>
    </source>
</evidence>
<feature type="non-terminal residue" evidence="3">
    <location>
        <position position="1"/>
    </location>
</feature>
<keyword evidence="1" id="KW-0812">Transmembrane</keyword>
<proteinExistence type="predicted"/>
<dbReference type="PANTHER" id="PTHR23028:SF53">
    <property type="entry name" value="ACYL_TRANSF_3 DOMAIN-CONTAINING PROTEIN"/>
    <property type="match status" value="1"/>
</dbReference>
<feature type="transmembrane region" description="Helical" evidence="1">
    <location>
        <begin position="159"/>
        <end position="176"/>
    </location>
</feature>
<keyword evidence="1" id="KW-0472">Membrane</keyword>
<dbReference type="GO" id="GO:0016747">
    <property type="term" value="F:acyltransferase activity, transferring groups other than amino-acyl groups"/>
    <property type="evidence" value="ECO:0007669"/>
    <property type="project" value="InterPro"/>
</dbReference>
<feature type="non-terminal residue" evidence="3">
    <location>
        <position position="200"/>
    </location>
</feature>
<evidence type="ECO:0000256" key="1">
    <source>
        <dbReference type="SAM" id="Phobius"/>
    </source>
</evidence>
<dbReference type="Proteomes" id="UP001432322">
    <property type="component" value="Unassembled WGS sequence"/>
</dbReference>
<feature type="transmembrane region" description="Helical" evidence="1">
    <location>
        <begin position="20"/>
        <end position="44"/>
    </location>
</feature>
<accession>A0AAV5UZE5</accession>
<dbReference type="EMBL" id="BTSY01000001">
    <property type="protein sequence ID" value="GMT10920.1"/>
    <property type="molecule type" value="Genomic_DNA"/>
</dbReference>
<dbReference type="AlphaFoldDB" id="A0AAV5UZE5"/>
<organism evidence="3 4">
    <name type="scientific">Pristionchus fissidentatus</name>
    <dbReference type="NCBI Taxonomy" id="1538716"/>
    <lineage>
        <taxon>Eukaryota</taxon>
        <taxon>Metazoa</taxon>
        <taxon>Ecdysozoa</taxon>
        <taxon>Nematoda</taxon>
        <taxon>Chromadorea</taxon>
        <taxon>Rhabditida</taxon>
        <taxon>Rhabditina</taxon>
        <taxon>Diplogasteromorpha</taxon>
        <taxon>Diplogasteroidea</taxon>
        <taxon>Neodiplogasteridae</taxon>
        <taxon>Pristionchus</taxon>
    </lineage>
</organism>
<dbReference type="GO" id="GO:0016020">
    <property type="term" value="C:membrane"/>
    <property type="evidence" value="ECO:0007669"/>
    <property type="project" value="TreeGrafter"/>
</dbReference>
<dbReference type="InterPro" id="IPR050879">
    <property type="entry name" value="Acyltransferase_3"/>
</dbReference>
<dbReference type="Pfam" id="PF01757">
    <property type="entry name" value="Acyl_transf_3"/>
    <property type="match status" value="1"/>
</dbReference>
<name>A0AAV5UZE5_9BILA</name>
<evidence type="ECO:0000259" key="2">
    <source>
        <dbReference type="Pfam" id="PF01757"/>
    </source>
</evidence>
<feature type="domain" description="Acyltransferase 3" evidence="2">
    <location>
        <begin position="2"/>
        <end position="197"/>
    </location>
</feature>
<comment type="caution">
    <text evidence="3">The sequence shown here is derived from an EMBL/GenBank/DDBJ whole genome shotgun (WGS) entry which is preliminary data.</text>
</comment>
<protein>
    <recommendedName>
        <fullName evidence="2">Acyltransferase 3 domain-containing protein</fullName>
    </recommendedName>
</protein>
<evidence type="ECO:0000313" key="4">
    <source>
        <dbReference type="Proteomes" id="UP001432322"/>
    </source>
</evidence>
<dbReference type="PANTHER" id="PTHR23028">
    <property type="entry name" value="ACETYLTRANSFERASE"/>
    <property type="match status" value="1"/>
</dbReference>
<keyword evidence="4" id="KW-1185">Reference proteome</keyword>
<feature type="transmembrane region" description="Helical" evidence="1">
    <location>
        <begin position="136"/>
        <end position="152"/>
    </location>
</feature>
<dbReference type="GO" id="GO:0000271">
    <property type="term" value="P:polysaccharide biosynthetic process"/>
    <property type="evidence" value="ECO:0007669"/>
    <property type="project" value="TreeGrafter"/>
</dbReference>
<reference evidence="3" key="1">
    <citation type="submission" date="2023-10" db="EMBL/GenBank/DDBJ databases">
        <title>Genome assembly of Pristionchus species.</title>
        <authorList>
            <person name="Yoshida K."/>
            <person name="Sommer R.J."/>
        </authorList>
    </citation>
    <scope>NUCLEOTIDE SEQUENCE</scope>
    <source>
        <strain evidence="3">RS5133</strain>
    </source>
</reference>